<reference evidence="1 2" key="1">
    <citation type="submission" date="2022-03" db="EMBL/GenBank/DDBJ databases">
        <authorList>
            <person name="Jo J.-H."/>
            <person name="Im W.-T."/>
        </authorList>
    </citation>
    <scope>NUCLEOTIDE SEQUENCE [LARGE SCALE GENOMIC DNA]</scope>
    <source>
        <strain evidence="1 2">MA9</strain>
    </source>
</reference>
<dbReference type="CDD" id="cd08770">
    <property type="entry name" value="DAP_dppA_3"/>
    <property type="match status" value="1"/>
</dbReference>
<dbReference type="Gene3D" id="3.30.1360.130">
    <property type="entry name" value="Dipeptide transport protein"/>
    <property type="match status" value="1"/>
</dbReference>
<comment type="caution">
    <text evidence="1">The sequence shown here is derived from an EMBL/GenBank/DDBJ whole genome shotgun (WGS) entry which is preliminary data.</text>
</comment>
<dbReference type="Pfam" id="PF04951">
    <property type="entry name" value="Peptidase_M55"/>
    <property type="match status" value="1"/>
</dbReference>
<dbReference type="InterPro" id="IPR036177">
    <property type="entry name" value="Peptidase_M55_sf"/>
</dbReference>
<dbReference type="Proteomes" id="UP001316087">
    <property type="component" value="Unassembled WGS sequence"/>
</dbReference>
<dbReference type="EMBL" id="JAKZFC010000002">
    <property type="protein sequence ID" value="MCH7321670.1"/>
    <property type="molecule type" value="Genomic_DNA"/>
</dbReference>
<organism evidence="1 2">
    <name type="scientific">Solibacillus palustris</name>
    <dbReference type="NCBI Taxonomy" id="2908203"/>
    <lineage>
        <taxon>Bacteria</taxon>
        <taxon>Bacillati</taxon>
        <taxon>Bacillota</taxon>
        <taxon>Bacilli</taxon>
        <taxon>Bacillales</taxon>
        <taxon>Caryophanaceae</taxon>
        <taxon>Solibacillus</taxon>
    </lineage>
</organism>
<proteinExistence type="predicted"/>
<evidence type="ECO:0000313" key="2">
    <source>
        <dbReference type="Proteomes" id="UP001316087"/>
    </source>
</evidence>
<dbReference type="InterPro" id="IPR007035">
    <property type="entry name" value="Peptidase_M55"/>
</dbReference>
<gene>
    <name evidence="1" type="ORF">LZ480_07165</name>
</gene>
<accession>A0ABS9UCE7</accession>
<dbReference type="Gene3D" id="3.40.50.10780">
    <property type="entry name" value="Dipeptide transport protein"/>
    <property type="match status" value="1"/>
</dbReference>
<dbReference type="RefSeq" id="WP_241368730.1">
    <property type="nucleotide sequence ID" value="NZ_JAKZFC010000002.1"/>
</dbReference>
<dbReference type="PIRSF" id="PIRSF015853">
    <property type="entry name" value="Pep_DppA"/>
    <property type="match status" value="1"/>
</dbReference>
<dbReference type="InterPro" id="IPR027476">
    <property type="entry name" value="DppA_N"/>
</dbReference>
<keyword evidence="2" id="KW-1185">Reference proteome</keyword>
<evidence type="ECO:0000313" key="1">
    <source>
        <dbReference type="EMBL" id="MCH7321670.1"/>
    </source>
</evidence>
<name>A0ABS9UCE7_9BACL</name>
<dbReference type="SUPFAM" id="SSF63992">
    <property type="entry name" value="Dipeptide transport protein"/>
    <property type="match status" value="1"/>
</dbReference>
<sequence length="264" mass="29463">MKVYISADIEGITGTTVWSETELNSPDYLQFQKQMTREVLAAIEGAVAGGATEILLKDAHDSARNILIEELPENVKIIRGWTQEPMCMVAGLDESFDRAIFIGYHSEGGSAKNPLAHTLSLLADVKINGEYASEFIINAYAAALHNVPVAFVSGDQALTEHIARYNETIVTFATKEGVGHATINVSPQKTLKETKALIEQAMKIDRQQLQLELPKHFNVEIIYKDHIKAYRNSFYPGATFKEHNTVAFETDDFFEVLRLLQFLT</sequence>
<protein>
    <submittedName>
        <fullName evidence="1">M55 family metallopeptidase</fullName>
    </submittedName>
</protein>